<dbReference type="InterPro" id="IPR003203">
    <property type="entry name" value="CobU/CobP"/>
</dbReference>
<dbReference type="GO" id="GO:0016779">
    <property type="term" value="F:nucleotidyltransferase activity"/>
    <property type="evidence" value="ECO:0007669"/>
    <property type="project" value="UniProtKB-KW"/>
</dbReference>
<evidence type="ECO:0000313" key="1">
    <source>
        <dbReference type="EMBL" id="MBP1888482.1"/>
    </source>
</evidence>
<name>A0ABS4EXA6_9CLOT</name>
<dbReference type="Pfam" id="PF02283">
    <property type="entry name" value="CobU"/>
    <property type="match status" value="1"/>
</dbReference>
<reference evidence="1 2" key="1">
    <citation type="submission" date="2021-03" db="EMBL/GenBank/DDBJ databases">
        <title>Genomic Encyclopedia of Type Strains, Phase IV (KMG-IV): sequencing the most valuable type-strain genomes for metagenomic binning, comparative biology and taxonomic classification.</title>
        <authorList>
            <person name="Goeker M."/>
        </authorList>
    </citation>
    <scope>NUCLEOTIDE SEQUENCE [LARGE SCALE GENOMIC DNA]</scope>
    <source>
        <strain evidence="1 2">DSM 3984</strain>
    </source>
</reference>
<dbReference type="InterPro" id="IPR027417">
    <property type="entry name" value="P-loop_NTPase"/>
</dbReference>
<keyword evidence="1" id="KW-0548">Nucleotidyltransferase</keyword>
<dbReference type="EMBL" id="JAGGJZ010000001">
    <property type="protein sequence ID" value="MBP1888482.1"/>
    <property type="molecule type" value="Genomic_DNA"/>
</dbReference>
<dbReference type="Gene3D" id="3.40.50.300">
    <property type="entry name" value="P-loop containing nucleotide triphosphate hydrolases"/>
    <property type="match status" value="1"/>
</dbReference>
<organism evidence="1 2">
    <name type="scientific">Clostridium moniliforme</name>
    <dbReference type="NCBI Taxonomy" id="39489"/>
    <lineage>
        <taxon>Bacteria</taxon>
        <taxon>Bacillati</taxon>
        <taxon>Bacillota</taxon>
        <taxon>Clostridia</taxon>
        <taxon>Eubacteriales</taxon>
        <taxon>Clostridiaceae</taxon>
        <taxon>Clostridium</taxon>
    </lineage>
</organism>
<keyword evidence="1" id="KW-0808">Transferase</keyword>
<dbReference type="SUPFAM" id="SSF52540">
    <property type="entry name" value="P-loop containing nucleoside triphosphate hydrolases"/>
    <property type="match status" value="1"/>
</dbReference>
<dbReference type="GO" id="GO:0016301">
    <property type="term" value="F:kinase activity"/>
    <property type="evidence" value="ECO:0007669"/>
    <property type="project" value="UniProtKB-KW"/>
</dbReference>
<keyword evidence="1" id="KW-0418">Kinase</keyword>
<proteinExistence type="predicted"/>
<evidence type="ECO:0000313" key="2">
    <source>
        <dbReference type="Proteomes" id="UP000783390"/>
    </source>
</evidence>
<comment type="caution">
    <text evidence="1">The sequence shown here is derived from an EMBL/GenBank/DDBJ whole genome shotgun (WGS) entry which is preliminary data.</text>
</comment>
<accession>A0ABS4EXA6</accession>
<protein>
    <submittedName>
        <fullName evidence="1">Adenosyl cobinamide kinase/adenosyl cobinamide phosphate guanylyltransferase</fullName>
    </submittedName>
</protein>
<gene>
    <name evidence="1" type="ORF">J2Z53_000061</name>
</gene>
<sequence length="126" mass="14739">MILVFGGAYNGKLSYVKNKYKINNEDIFYCNCDKLNFNKKVISGFHIFVRERILNNKDVLKYIEDNIENLKDKIIITDDIGSGIVPLEKKDRVWRDEHGRAIQYLTLNSEKVIRVFLGIEKVLKDV</sequence>
<keyword evidence="2" id="KW-1185">Reference proteome</keyword>
<dbReference type="RefSeq" id="WP_209795223.1">
    <property type="nucleotide sequence ID" value="NZ_JAGGJZ010000001.1"/>
</dbReference>
<dbReference type="Proteomes" id="UP000783390">
    <property type="component" value="Unassembled WGS sequence"/>
</dbReference>